<dbReference type="AlphaFoldDB" id="W6AA43"/>
<proteinExistence type="predicted"/>
<keyword evidence="4" id="KW-1185">Reference proteome</keyword>
<dbReference type="Gene3D" id="3.30.360.10">
    <property type="entry name" value="Dihydrodipicolinate Reductase, domain 2"/>
    <property type="match status" value="1"/>
</dbReference>
<reference evidence="3 4" key="1">
    <citation type="journal article" date="2014" name="Genome Biol. Evol.">
        <title>Molecular evolution of the substrate utilization strategies and putative virulence factors in mosquito-associated Spiroplasma species.</title>
        <authorList>
            <person name="Chang T.H."/>
            <person name="Lo W.S."/>
            <person name="Ku C."/>
            <person name="Chen L.L."/>
            <person name="Kuo C.H."/>
        </authorList>
    </citation>
    <scope>NUCLEOTIDE SEQUENCE [LARGE SCALE GENOMIC DNA]</scope>
    <source>
        <strain evidence="3">Ar-1343</strain>
    </source>
</reference>
<dbReference type="PANTHER" id="PTHR43054">
    <property type="match status" value="1"/>
</dbReference>
<dbReference type="HOGENOM" id="CLU_023194_7_0_14"/>
<accession>W6AA43</accession>
<dbReference type="Proteomes" id="UP000019265">
    <property type="component" value="Chromosome"/>
</dbReference>
<dbReference type="EMBL" id="CP006934">
    <property type="protein sequence ID" value="AHI53932.1"/>
    <property type="molecule type" value="Genomic_DNA"/>
</dbReference>
<dbReference type="Pfam" id="PF22725">
    <property type="entry name" value="GFO_IDH_MocA_C3"/>
    <property type="match status" value="1"/>
</dbReference>
<dbReference type="eggNOG" id="COG0673">
    <property type="taxonomic scope" value="Bacteria"/>
</dbReference>
<dbReference type="Pfam" id="PF01408">
    <property type="entry name" value="GFO_IDH_MocA"/>
    <property type="match status" value="1"/>
</dbReference>
<dbReference type="STRING" id="1276257.SSABA_v1c05250"/>
<dbReference type="InterPro" id="IPR000683">
    <property type="entry name" value="Gfo/Idh/MocA-like_OxRdtase_N"/>
</dbReference>
<evidence type="ECO:0000313" key="4">
    <source>
        <dbReference type="Proteomes" id="UP000019265"/>
    </source>
</evidence>
<feature type="domain" description="Gfo/Idh/MocA-like oxidoreductase N-terminal" evidence="1">
    <location>
        <begin position="2"/>
        <end position="120"/>
    </location>
</feature>
<dbReference type="GO" id="GO:0000166">
    <property type="term" value="F:nucleotide binding"/>
    <property type="evidence" value="ECO:0007669"/>
    <property type="project" value="InterPro"/>
</dbReference>
<gene>
    <name evidence="3" type="ORF">SSABA_v1c05250</name>
</gene>
<organism evidence="3 4">
    <name type="scientific">Spiroplasma sabaudiense Ar-1343</name>
    <dbReference type="NCBI Taxonomy" id="1276257"/>
    <lineage>
        <taxon>Bacteria</taxon>
        <taxon>Bacillati</taxon>
        <taxon>Mycoplasmatota</taxon>
        <taxon>Mollicutes</taxon>
        <taxon>Entomoplasmatales</taxon>
        <taxon>Spiroplasmataceae</taxon>
        <taxon>Spiroplasma</taxon>
    </lineage>
</organism>
<name>W6AA43_9MOLU</name>
<dbReference type="PATRIC" id="fig|1276257.3.peg.535"/>
<feature type="domain" description="GFO/IDH/MocA-like oxidoreductase" evidence="2">
    <location>
        <begin position="166"/>
        <end position="235"/>
    </location>
</feature>
<evidence type="ECO:0000259" key="2">
    <source>
        <dbReference type="Pfam" id="PF22725"/>
    </source>
</evidence>
<evidence type="ECO:0000259" key="1">
    <source>
        <dbReference type="Pfam" id="PF01408"/>
    </source>
</evidence>
<dbReference type="RefSeq" id="WP_025251072.1">
    <property type="nucleotide sequence ID" value="NZ_CP006934.1"/>
</dbReference>
<protein>
    <submittedName>
        <fullName evidence="3">Oxioreductase</fullName>
    </submittedName>
</protein>
<dbReference type="OrthoDB" id="9815825at2"/>
<dbReference type="SUPFAM" id="SSF51735">
    <property type="entry name" value="NAD(P)-binding Rossmann-fold domains"/>
    <property type="match status" value="1"/>
</dbReference>
<dbReference type="InterPro" id="IPR055170">
    <property type="entry name" value="GFO_IDH_MocA-like_dom"/>
</dbReference>
<dbReference type="InterPro" id="IPR036291">
    <property type="entry name" value="NAD(P)-bd_dom_sf"/>
</dbReference>
<sequence>MIKIATIGTSEICSQFARAAKKNISLKITCVYSRVLEKAKTFIKDNDIKTAKAVDKFETIVDEVDAVYIASPNGLHYEQAKYFLLQQKHVLIEKPITLDAHQALELGQIATMNNVFVMEAFKTIHLPQFKHLVDWVEENNPFLANLSFNQYSSRMSSVKGGIFESVFDAKLGKGSTYDTLIYPVELAISLFGPVKEVKAMAHLLPNGVALNNVVILKHENDTLVSITNSKSSHGQIGSELLSDSSTLVFQNLTRLTEIAITNHNDLKNPEMKNFLNQDAFDFEIQTFIEMINNQEYNLRDYLLEISIEAIRVLNLIESNHEKIGEN</sequence>
<dbReference type="Gene3D" id="3.40.50.720">
    <property type="entry name" value="NAD(P)-binding Rossmann-like Domain"/>
    <property type="match status" value="1"/>
</dbReference>
<dbReference type="PANTHER" id="PTHR43054:SF1">
    <property type="entry name" value="SCYLLO-INOSITOL 2-DEHYDROGENASE (NADP(+)) IOLU"/>
    <property type="match status" value="1"/>
</dbReference>
<dbReference type="SUPFAM" id="SSF55347">
    <property type="entry name" value="Glyceraldehyde-3-phosphate dehydrogenase-like, C-terminal domain"/>
    <property type="match status" value="1"/>
</dbReference>
<dbReference type="KEGG" id="ssab:SSABA_v1c05250"/>
<evidence type="ECO:0000313" key="3">
    <source>
        <dbReference type="EMBL" id="AHI53932.1"/>
    </source>
</evidence>